<evidence type="ECO:0000259" key="4">
    <source>
        <dbReference type="Pfam" id="PF05368"/>
    </source>
</evidence>
<dbReference type="PANTHER" id="PTHR47706:SF5">
    <property type="entry name" value="ISOFLAVONE REDUCTASE"/>
    <property type="match status" value="1"/>
</dbReference>
<feature type="chain" id="PRO_5040461709" evidence="3">
    <location>
        <begin position="22"/>
        <end position="316"/>
    </location>
</feature>
<dbReference type="InterPro" id="IPR036291">
    <property type="entry name" value="NAD(P)-bd_dom_sf"/>
</dbReference>
<dbReference type="Gene3D" id="3.40.50.720">
    <property type="entry name" value="NAD(P)-binding Rossmann-like Domain"/>
    <property type="match status" value="1"/>
</dbReference>
<dbReference type="PANTHER" id="PTHR47706">
    <property type="entry name" value="NMRA-LIKE FAMILY PROTEIN"/>
    <property type="match status" value="1"/>
</dbReference>
<dbReference type="Pfam" id="PF05368">
    <property type="entry name" value="NmrA"/>
    <property type="match status" value="1"/>
</dbReference>
<keyword evidence="6" id="KW-1185">Reference proteome</keyword>
<name>A0A9P4NWK7_9PEZI</name>
<keyword evidence="2" id="KW-0560">Oxidoreductase</keyword>
<evidence type="ECO:0000256" key="1">
    <source>
        <dbReference type="ARBA" id="ARBA00022857"/>
    </source>
</evidence>
<feature type="signal peptide" evidence="3">
    <location>
        <begin position="1"/>
        <end position="21"/>
    </location>
</feature>
<gene>
    <name evidence="5" type="ORF">EJ08DRAFT_584883</name>
</gene>
<keyword evidence="1" id="KW-0521">NADP</keyword>
<dbReference type="AlphaFoldDB" id="A0A9P4NWK7"/>
<dbReference type="InterPro" id="IPR008030">
    <property type="entry name" value="NmrA-like"/>
</dbReference>
<dbReference type="Proteomes" id="UP000800235">
    <property type="component" value="Unassembled WGS sequence"/>
</dbReference>
<keyword evidence="3" id="KW-0732">Signal</keyword>
<evidence type="ECO:0000313" key="5">
    <source>
        <dbReference type="EMBL" id="KAF2432718.1"/>
    </source>
</evidence>
<accession>A0A9P4NWK7</accession>
<dbReference type="GO" id="GO:0016491">
    <property type="term" value="F:oxidoreductase activity"/>
    <property type="evidence" value="ECO:0007669"/>
    <property type="project" value="UniProtKB-KW"/>
</dbReference>
<dbReference type="OrthoDB" id="419598at2759"/>
<sequence>MRVAVAGTNTLALLIAHFVVSETSHQLVILSRRAQPQLTAQGYQVLVVDYNDEHSLKHAVTGVHTVISTVTGGPELELLKACVAQNVRRFAPAEFEGRPVVRPAHDPLDRGKKTILDWLDFYRSRIESTVFVCGVLYERFGPGGLAQHQLGLQTNLCNEGDFIVNVRSMTLAAPVYDINHQTTVTICMIAAQDAARLVVRALDSPNWQRELLMAGERMTVLELTQVVERVRGTPFSAITWYYPASLQSELQYAQIAGDVPQEMRVHDLIATVNGRYDFPFPGNLRESHLTRDIRPITFETWLRNVWGNIVPVVPST</sequence>
<comment type="caution">
    <text evidence="5">The sequence shown here is derived from an EMBL/GenBank/DDBJ whole genome shotgun (WGS) entry which is preliminary data.</text>
</comment>
<organism evidence="5 6">
    <name type="scientific">Tothia fuscella</name>
    <dbReference type="NCBI Taxonomy" id="1048955"/>
    <lineage>
        <taxon>Eukaryota</taxon>
        <taxon>Fungi</taxon>
        <taxon>Dikarya</taxon>
        <taxon>Ascomycota</taxon>
        <taxon>Pezizomycotina</taxon>
        <taxon>Dothideomycetes</taxon>
        <taxon>Pleosporomycetidae</taxon>
        <taxon>Venturiales</taxon>
        <taxon>Cylindrosympodiaceae</taxon>
        <taxon>Tothia</taxon>
    </lineage>
</organism>
<reference evidence="5" key="1">
    <citation type="journal article" date="2020" name="Stud. Mycol.">
        <title>101 Dothideomycetes genomes: a test case for predicting lifestyles and emergence of pathogens.</title>
        <authorList>
            <person name="Haridas S."/>
            <person name="Albert R."/>
            <person name="Binder M."/>
            <person name="Bloem J."/>
            <person name="Labutti K."/>
            <person name="Salamov A."/>
            <person name="Andreopoulos B."/>
            <person name="Baker S."/>
            <person name="Barry K."/>
            <person name="Bills G."/>
            <person name="Bluhm B."/>
            <person name="Cannon C."/>
            <person name="Castanera R."/>
            <person name="Culley D."/>
            <person name="Daum C."/>
            <person name="Ezra D."/>
            <person name="Gonzalez J."/>
            <person name="Henrissat B."/>
            <person name="Kuo A."/>
            <person name="Liang C."/>
            <person name="Lipzen A."/>
            <person name="Lutzoni F."/>
            <person name="Magnuson J."/>
            <person name="Mondo S."/>
            <person name="Nolan M."/>
            <person name="Ohm R."/>
            <person name="Pangilinan J."/>
            <person name="Park H.-J."/>
            <person name="Ramirez L."/>
            <person name="Alfaro M."/>
            <person name="Sun H."/>
            <person name="Tritt A."/>
            <person name="Yoshinaga Y."/>
            <person name="Zwiers L.-H."/>
            <person name="Turgeon B."/>
            <person name="Goodwin S."/>
            <person name="Spatafora J."/>
            <person name="Crous P."/>
            <person name="Grigoriev I."/>
        </authorList>
    </citation>
    <scope>NUCLEOTIDE SEQUENCE</scope>
    <source>
        <strain evidence="5">CBS 130266</strain>
    </source>
</reference>
<protein>
    <submittedName>
        <fullName evidence="5">NAD(P)-binding protein</fullName>
    </submittedName>
</protein>
<evidence type="ECO:0000256" key="3">
    <source>
        <dbReference type="SAM" id="SignalP"/>
    </source>
</evidence>
<evidence type="ECO:0000313" key="6">
    <source>
        <dbReference type="Proteomes" id="UP000800235"/>
    </source>
</evidence>
<evidence type="ECO:0000256" key="2">
    <source>
        <dbReference type="ARBA" id="ARBA00023002"/>
    </source>
</evidence>
<dbReference type="SUPFAM" id="SSF51735">
    <property type="entry name" value="NAD(P)-binding Rossmann-fold domains"/>
    <property type="match status" value="1"/>
</dbReference>
<feature type="domain" description="NmrA-like" evidence="4">
    <location>
        <begin position="34"/>
        <end position="236"/>
    </location>
</feature>
<dbReference type="InterPro" id="IPR051609">
    <property type="entry name" value="NmrA/Isoflavone_reductase-like"/>
</dbReference>
<proteinExistence type="predicted"/>
<dbReference type="EMBL" id="MU007024">
    <property type="protein sequence ID" value="KAF2432718.1"/>
    <property type="molecule type" value="Genomic_DNA"/>
</dbReference>